<sequence length="81" mass="9325">MILPTKHLSPSRAIITVSLEVFELIHNRSTVSSVWNDLQKNHEVCMRQGEVPYDWFILSLDFLFLIGAIEENNGKLTRIAK</sequence>
<dbReference type="Pfam" id="PF20293">
    <property type="entry name" value="MC6"/>
    <property type="match status" value="1"/>
</dbReference>
<evidence type="ECO:0000313" key="2">
    <source>
        <dbReference type="Proteomes" id="UP000535937"/>
    </source>
</evidence>
<reference evidence="1 2" key="1">
    <citation type="submission" date="2020-08" db="EMBL/GenBank/DDBJ databases">
        <title>Genomic Encyclopedia of Type Strains, Phase III (KMG-III): the genomes of soil and plant-associated and newly described type strains.</title>
        <authorList>
            <person name="Whitman W."/>
        </authorList>
    </citation>
    <scope>NUCLEOTIDE SEQUENCE [LARGE SCALE GENOMIC DNA]</scope>
    <source>
        <strain evidence="1 2">CECT 8799</strain>
    </source>
</reference>
<comment type="caution">
    <text evidence="1">The sequence shown here is derived from an EMBL/GenBank/DDBJ whole genome shotgun (WGS) entry which is preliminary data.</text>
</comment>
<organism evidence="1 2">
    <name type="scientific">Microbulbifer rhizosphaerae</name>
    <dbReference type="NCBI Taxonomy" id="1562603"/>
    <lineage>
        <taxon>Bacteria</taxon>
        <taxon>Pseudomonadati</taxon>
        <taxon>Pseudomonadota</taxon>
        <taxon>Gammaproteobacteria</taxon>
        <taxon>Cellvibrionales</taxon>
        <taxon>Microbulbiferaceae</taxon>
        <taxon>Microbulbifer</taxon>
    </lineage>
</organism>
<evidence type="ECO:0000313" key="1">
    <source>
        <dbReference type="EMBL" id="MBB3061417.1"/>
    </source>
</evidence>
<keyword evidence="2" id="KW-1185">Reference proteome</keyword>
<accession>A0A7W4WCW7</accession>
<dbReference type="Proteomes" id="UP000535937">
    <property type="component" value="Unassembled WGS sequence"/>
</dbReference>
<dbReference type="RefSeq" id="WP_425487769.1">
    <property type="nucleotide sequence ID" value="NZ_JACHWZ010000009.1"/>
</dbReference>
<protein>
    <submittedName>
        <fullName evidence="1">Uncharacterized protein</fullName>
    </submittedName>
</protein>
<gene>
    <name evidence="1" type="ORF">FHS09_002250</name>
</gene>
<dbReference type="InterPro" id="IPR046897">
    <property type="entry name" value="ABC-3C_MC6"/>
</dbReference>
<proteinExistence type="predicted"/>
<name>A0A7W4WCW7_9GAMM</name>
<dbReference type="AlphaFoldDB" id="A0A7W4WCW7"/>
<dbReference type="EMBL" id="JACHWZ010000009">
    <property type="protein sequence ID" value="MBB3061417.1"/>
    <property type="molecule type" value="Genomic_DNA"/>
</dbReference>